<evidence type="ECO:0000256" key="1">
    <source>
        <dbReference type="SAM" id="MobiDB-lite"/>
    </source>
</evidence>
<dbReference type="Pfam" id="PF04695">
    <property type="entry name" value="Pex14_N"/>
    <property type="match status" value="1"/>
</dbReference>
<feature type="compositionally biased region" description="Polar residues" evidence="1">
    <location>
        <begin position="15"/>
        <end position="27"/>
    </location>
</feature>
<dbReference type="InterPro" id="IPR006785">
    <property type="entry name" value="Pex14_N"/>
</dbReference>
<accession>M2QV41</accession>
<reference evidence="3 4" key="1">
    <citation type="journal article" date="2012" name="Proc. Natl. Acad. Sci. U.S.A.">
        <title>Comparative genomics of Ceriporiopsis subvermispora and Phanerochaete chrysosporium provide insight into selective ligninolysis.</title>
        <authorList>
            <person name="Fernandez-Fueyo E."/>
            <person name="Ruiz-Duenas F.J."/>
            <person name="Ferreira P."/>
            <person name="Floudas D."/>
            <person name="Hibbett D.S."/>
            <person name="Canessa P."/>
            <person name="Larrondo L.F."/>
            <person name="James T.Y."/>
            <person name="Seelenfreund D."/>
            <person name="Lobos S."/>
            <person name="Polanco R."/>
            <person name="Tello M."/>
            <person name="Honda Y."/>
            <person name="Watanabe T."/>
            <person name="Watanabe T."/>
            <person name="Ryu J.S."/>
            <person name="Kubicek C.P."/>
            <person name="Schmoll M."/>
            <person name="Gaskell J."/>
            <person name="Hammel K.E."/>
            <person name="St John F.J."/>
            <person name="Vanden Wymelenberg A."/>
            <person name="Sabat G."/>
            <person name="Splinter BonDurant S."/>
            <person name="Syed K."/>
            <person name="Yadav J.S."/>
            <person name="Doddapaneni H."/>
            <person name="Subramanian V."/>
            <person name="Lavin J.L."/>
            <person name="Oguiza J.A."/>
            <person name="Perez G."/>
            <person name="Pisabarro A.G."/>
            <person name="Ramirez L."/>
            <person name="Santoyo F."/>
            <person name="Master E."/>
            <person name="Coutinho P.M."/>
            <person name="Henrissat B."/>
            <person name="Lombard V."/>
            <person name="Magnuson J.K."/>
            <person name="Kuees U."/>
            <person name="Hori C."/>
            <person name="Igarashi K."/>
            <person name="Samejima M."/>
            <person name="Held B.W."/>
            <person name="Barry K.W."/>
            <person name="LaButti K.M."/>
            <person name="Lapidus A."/>
            <person name="Lindquist E.A."/>
            <person name="Lucas S.M."/>
            <person name="Riley R."/>
            <person name="Salamov A.A."/>
            <person name="Hoffmeister D."/>
            <person name="Schwenk D."/>
            <person name="Hadar Y."/>
            <person name="Yarden O."/>
            <person name="de Vries R.P."/>
            <person name="Wiebenga A."/>
            <person name="Stenlid J."/>
            <person name="Eastwood D."/>
            <person name="Grigoriev I.V."/>
            <person name="Berka R.M."/>
            <person name="Blanchette R.A."/>
            <person name="Kersten P."/>
            <person name="Martinez A.T."/>
            <person name="Vicuna R."/>
            <person name="Cullen D."/>
        </authorList>
    </citation>
    <scope>NUCLEOTIDE SEQUENCE [LARGE SCALE GENOMIC DNA]</scope>
    <source>
        <strain evidence="3 4">B</strain>
    </source>
</reference>
<protein>
    <recommendedName>
        <fullName evidence="2">Peroxisome membrane anchor protein Pex14p N-terminal domain-containing protein</fullName>
    </recommendedName>
</protein>
<keyword evidence="4" id="KW-1185">Reference proteome</keyword>
<evidence type="ECO:0000313" key="4">
    <source>
        <dbReference type="Proteomes" id="UP000016930"/>
    </source>
</evidence>
<dbReference type="AlphaFoldDB" id="M2QV41"/>
<proteinExistence type="predicted"/>
<dbReference type="InterPro" id="IPR036388">
    <property type="entry name" value="WH-like_DNA-bd_sf"/>
</dbReference>
<sequence>MSDSTDDKPAGPQRLAQSQDTPTSQPANALREHRDTLQVPTRAELLDKARAFLNSPQVQHEDIVAKRRFLTEKGLIPEEVDVLLREVPPAVPLVPPRTYPQPPPSKLPDLLVGVLKIVSWIAGSSAALLLIYFRFLYPRISQTYQARLSLKTHQRGLLDRLTRSLEDLKSAQRDTFAILPKPELFKDPKYEKCHTLDDLILRSEGRHDVPNITVLRCALEELKARGSSTSTEEIFATLGPKLPQLQATEAQQYEAELWETLSTHYCFQKDEVDGTTTWTFGPPTPSPPPPLLSSLTELHDVLPKSRPQPGRFQHTFQALSEFTGYITSQTYTTTFRAPGMGLSTPLGPGEEELRREIRALKGLVLNRRSFMPNVPRPASASALPSAHSAVDAP</sequence>
<dbReference type="STRING" id="914234.M2QV41"/>
<dbReference type="EMBL" id="KB445792">
    <property type="protein sequence ID" value="EMD40948.1"/>
    <property type="molecule type" value="Genomic_DNA"/>
</dbReference>
<dbReference type="HOGENOM" id="CLU_058471_0_0_1"/>
<evidence type="ECO:0000259" key="2">
    <source>
        <dbReference type="Pfam" id="PF04695"/>
    </source>
</evidence>
<feature type="region of interest" description="Disordered" evidence="1">
    <location>
        <begin position="1"/>
        <end position="37"/>
    </location>
</feature>
<feature type="domain" description="Peroxisome membrane anchor protein Pex14p N-terminal" evidence="2">
    <location>
        <begin position="41"/>
        <end position="86"/>
    </location>
</feature>
<dbReference type="Proteomes" id="UP000016930">
    <property type="component" value="Unassembled WGS sequence"/>
</dbReference>
<gene>
    <name evidence="3" type="ORF">CERSUDRAFT_111523</name>
</gene>
<dbReference type="OrthoDB" id="441517at2759"/>
<name>M2QV41_CERS8</name>
<dbReference type="Gene3D" id="1.10.10.10">
    <property type="entry name" value="Winged helix-like DNA-binding domain superfamily/Winged helix DNA-binding domain"/>
    <property type="match status" value="1"/>
</dbReference>
<organism evidence="3 4">
    <name type="scientific">Ceriporiopsis subvermispora (strain B)</name>
    <name type="common">White-rot fungus</name>
    <name type="synonym">Gelatoporia subvermispora</name>
    <dbReference type="NCBI Taxonomy" id="914234"/>
    <lineage>
        <taxon>Eukaryota</taxon>
        <taxon>Fungi</taxon>
        <taxon>Dikarya</taxon>
        <taxon>Basidiomycota</taxon>
        <taxon>Agaricomycotina</taxon>
        <taxon>Agaricomycetes</taxon>
        <taxon>Polyporales</taxon>
        <taxon>Gelatoporiaceae</taxon>
        <taxon>Gelatoporia</taxon>
    </lineage>
</organism>
<evidence type="ECO:0000313" key="3">
    <source>
        <dbReference type="EMBL" id="EMD40948.1"/>
    </source>
</evidence>